<keyword evidence="2" id="KW-0597">Phosphoprotein</keyword>
<dbReference type="InterPro" id="IPR020802">
    <property type="entry name" value="TesA-like"/>
</dbReference>
<evidence type="ECO:0000256" key="2">
    <source>
        <dbReference type="ARBA" id="ARBA00022553"/>
    </source>
</evidence>
<dbReference type="InterPro" id="IPR009081">
    <property type="entry name" value="PP-bd_ACP"/>
</dbReference>
<dbReference type="SMART" id="SM00823">
    <property type="entry name" value="PKS_PP"/>
    <property type="match status" value="1"/>
</dbReference>
<dbReference type="RefSeq" id="WP_311598057.1">
    <property type="nucleotide sequence ID" value="NZ_JAVREM010000010.1"/>
</dbReference>
<keyword evidence="5" id="KW-1185">Reference proteome</keyword>
<dbReference type="InterPro" id="IPR029058">
    <property type="entry name" value="AB_hydrolase_fold"/>
</dbReference>
<sequence>MTAQLPPPVRQGLSPSEQLLCEMFAAVLMVEGVGPDDDFFQLGGHSMLAVRLQRRLRPLVSGRLGVQDVLRHRTPRALAARLSQQGEEDRTDPLLALRSTGDGVPLFCVHPILGLSWSYAALLPHLSGHEPLYGLQATGDSATAHRTLDDLAEEYVERLRRVQPDGPYRLVGWSLGGLIAQAMATNLQRRNERVALLALIDAYPVSVFTGDRDAGVLDSLLDSVSLVNRRGSVLGRAGVAAALHEATGLADADRLVDAALANDRLVRDRTPHEFHGDLLFFTALEGRPAGLHAGLWQPTVTGTISEHQVHAAHHDMLRSPAVGEVGRVLARALADGTDHPPPGR</sequence>
<evidence type="ECO:0000259" key="3">
    <source>
        <dbReference type="PROSITE" id="PS50075"/>
    </source>
</evidence>
<dbReference type="PANTHER" id="PTHR45527:SF1">
    <property type="entry name" value="FATTY ACID SYNTHASE"/>
    <property type="match status" value="1"/>
</dbReference>
<feature type="domain" description="Carrier" evidence="3">
    <location>
        <begin position="11"/>
        <end position="86"/>
    </location>
</feature>
<organism evidence="4 5">
    <name type="scientific">Streptomyces millisiae</name>
    <dbReference type="NCBI Taxonomy" id="3075542"/>
    <lineage>
        <taxon>Bacteria</taxon>
        <taxon>Bacillati</taxon>
        <taxon>Actinomycetota</taxon>
        <taxon>Actinomycetes</taxon>
        <taxon>Kitasatosporales</taxon>
        <taxon>Streptomycetaceae</taxon>
        <taxon>Streptomyces</taxon>
    </lineage>
</organism>
<dbReference type="SUPFAM" id="SSF47336">
    <property type="entry name" value="ACP-like"/>
    <property type="match status" value="1"/>
</dbReference>
<dbReference type="Proteomes" id="UP001183420">
    <property type="component" value="Unassembled WGS sequence"/>
</dbReference>
<evidence type="ECO:0000313" key="5">
    <source>
        <dbReference type="Proteomes" id="UP001183420"/>
    </source>
</evidence>
<reference evidence="5" key="1">
    <citation type="submission" date="2023-07" db="EMBL/GenBank/DDBJ databases">
        <title>30 novel species of actinomycetes from the DSMZ collection.</title>
        <authorList>
            <person name="Nouioui I."/>
        </authorList>
    </citation>
    <scope>NUCLEOTIDE SEQUENCE [LARGE SCALE GENOMIC DNA]</scope>
    <source>
        <strain evidence="5">DSM 44918</strain>
    </source>
</reference>
<dbReference type="EMBL" id="JAVREM010000010">
    <property type="protein sequence ID" value="MDT0319029.1"/>
    <property type="molecule type" value="Genomic_DNA"/>
</dbReference>
<dbReference type="InterPro" id="IPR001031">
    <property type="entry name" value="Thioesterase"/>
</dbReference>
<dbReference type="PROSITE" id="PS50075">
    <property type="entry name" value="CARRIER"/>
    <property type="match status" value="1"/>
</dbReference>
<dbReference type="PANTHER" id="PTHR45527">
    <property type="entry name" value="NONRIBOSOMAL PEPTIDE SYNTHETASE"/>
    <property type="match status" value="1"/>
</dbReference>
<dbReference type="Pfam" id="PF00550">
    <property type="entry name" value="PP-binding"/>
    <property type="match status" value="1"/>
</dbReference>
<dbReference type="InterPro" id="IPR020806">
    <property type="entry name" value="PKS_PP-bd"/>
</dbReference>
<dbReference type="SMART" id="SM00824">
    <property type="entry name" value="PKS_TE"/>
    <property type="match status" value="1"/>
</dbReference>
<dbReference type="SUPFAM" id="SSF53474">
    <property type="entry name" value="alpha/beta-Hydrolases"/>
    <property type="match status" value="1"/>
</dbReference>
<dbReference type="InterPro" id="IPR036736">
    <property type="entry name" value="ACP-like_sf"/>
</dbReference>
<accession>A0ABU2LN69</accession>
<protein>
    <submittedName>
        <fullName evidence="4">Thioesterase domain-containing protein</fullName>
    </submittedName>
</protein>
<keyword evidence="1" id="KW-0596">Phosphopantetheine</keyword>
<evidence type="ECO:0000256" key="1">
    <source>
        <dbReference type="ARBA" id="ARBA00022450"/>
    </source>
</evidence>
<gene>
    <name evidence="4" type="ORF">RNC47_11850</name>
</gene>
<proteinExistence type="predicted"/>
<dbReference type="Pfam" id="PF00975">
    <property type="entry name" value="Thioesterase"/>
    <property type="match status" value="1"/>
</dbReference>
<name>A0ABU2LN69_9ACTN</name>
<evidence type="ECO:0000313" key="4">
    <source>
        <dbReference type="EMBL" id="MDT0319029.1"/>
    </source>
</evidence>
<dbReference type="Gene3D" id="3.40.50.1820">
    <property type="entry name" value="alpha/beta hydrolase"/>
    <property type="match status" value="1"/>
</dbReference>
<comment type="caution">
    <text evidence="4">The sequence shown here is derived from an EMBL/GenBank/DDBJ whole genome shotgun (WGS) entry which is preliminary data.</text>
</comment>